<dbReference type="Gene3D" id="3.60.160.10">
    <property type="entry name" value="Mitochondrial biogenesis AIM24"/>
    <property type="match status" value="1"/>
</dbReference>
<accession>A0ABX1VCW6</accession>
<dbReference type="PANTHER" id="PTHR38074:SF1">
    <property type="entry name" value="ALTERED INHERITANCE OF MITOCHONDRIA PROTEIN 24, MITOCHONDRIAL"/>
    <property type="match status" value="1"/>
</dbReference>
<comment type="caution">
    <text evidence="1">The sequence shown here is derived from an EMBL/GenBank/DDBJ whole genome shotgun (WGS) entry which is preliminary data.</text>
</comment>
<proteinExistence type="predicted"/>
<organism evidence="1 2">
    <name type="scientific">Alienimonas chondri</name>
    <dbReference type="NCBI Taxonomy" id="2681879"/>
    <lineage>
        <taxon>Bacteria</taxon>
        <taxon>Pseudomonadati</taxon>
        <taxon>Planctomycetota</taxon>
        <taxon>Planctomycetia</taxon>
        <taxon>Planctomycetales</taxon>
        <taxon>Planctomycetaceae</taxon>
        <taxon>Alienimonas</taxon>
    </lineage>
</organism>
<keyword evidence="2" id="KW-1185">Reference proteome</keyword>
<sequence length="254" mass="27741">MSVVPSPSSDLPESDTDRRHSLEEFVAATDQQDRGEGFFELERDRLLEVNLGDGGEEVWMKAGAMVAYTGRIGFEREGMLEHGFGKFLKKAFSGEGAKMTRATGRGRLYLADQGKKVTVLYLKGESLFVNGNDMLAFEPTLEWDINLMRSLGAIAGGGLFNVRFAGRGMLAITTHYDPLTLRVEPGGPPVFTDPQATIAWSGNLEPQFKTDVQLKTLLGRGSGESIQMQFAAGRSPGFVVVQPYEERAMPAGAR</sequence>
<evidence type="ECO:0008006" key="3">
    <source>
        <dbReference type="Google" id="ProtNLM"/>
    </source>
</evidence>
<dbReference type="InterPro" id="IPR002838">
    <property type="entry name" value="AIM24"/>
</dbReference>
<name>A0ABX1VCW6_9PLAN</name>
<dbReference type="InterPro" id="IPR036983">
    <property type="entry name" value="AIM24_sf"/>
</dbReference>
<dbReference type="SUPFAM" id="SSF51219">
    <property type="entry name" value="TRAP-like"/>
    <property type="match status" value="1"/>
</dbReference>
<evidence type="ECO:0000313" key="1">
    <source>
        <dbReference type="EMBL" id="NNJ25947.1"/>
    </source>
</evidence>
<protein>
    <recommendedName>
        <fullName evidence="3">AIM24 family protein</fullName>
    </recommendedName>
</protein>
<dbReference type="PANTHER" id="PTHR38074">
    <property type="entry name" value="ALTERED INHERITANCE OF MITOCHONDRIA PROTEIN 24, MITOCHONDRIAL"/>
    <property type="match status" value="1"/>
</dbReference>
<dbReference type="Proteomes" id="UP000609651">
    <property type="component" value="Unassembled WGS sequence"/>
</dbReference>
<dbReference type="Pfam" id="PF01987">
    <property type="entry name" value="AIM24"/>
    <property type="match status" value="1"/>
</dbReference>
<gene>
    <name evidence="1" type="ORF">LzC2_20240</name>
</gene>
<evidence type="ECO:0000313" key="2">
    <source>
        <dbReference type="Proteomes" id="UP000609651"/>
    </source>
</evidence>
<dbReference type="InterPro" id="IPR016031">
    <property type="entry name" value="Trp_RNA-bd_attenuator-like_dom"/>
</dbReference>
<dbReference type="EMBL" id="WTPX01000055">
    <property type="protein sequence ID" value="NNJ25947.1"/>
    <property type="molecule type" value="Genomic_DNA"/>
</dbReference>
<reference evidence="1 2" key="1">
    <citation type="journal article" date="2020" name="Syst. Appl. Microbiol.">
        <title>Alienimonas chondri sp. nov., a novel planctomycete isolated from the biofilm of the red alga Chondrus crispus.</title>
        <authorList>
            <person name="Vitorino I."/>
            <person name="Albuquerque L."/>
            <person name="Wiegand S."/>
            <person name="Kallscheuer N."/>
            <person name="da Costa M.S."/>
            <person name="Lobo-da-Cunha A."/>
            <person name="Jogler C."/>
            <person name="Lage O.M."/>
        </authorList>
    </citation>
    <scope>NUCLEOTIDE SEQUENCE [LARGE SCALE GENOMIC DNA]</scope>
    <source>
        <strain evidence="1 2">LzC2</strain>
    </source>
</reference>